<feature type="transmembrane region" description="Helical" evidence="7">
    <location>
        <begin position="424"/>
        <end position="444"/>
    </location>
</feature>
<feature type="transmembrane region" description="Helical" evidence="7">
    <location>
        <begin position="193"/>
        <end position="214"/>
    </location>
</feature>
<dbReference type="STRING" id="632955.GCA_000829675_00485"/>
<protein>
    <recommendedName>
        <fullName evidence="8">Major facilitator superfamily (MFS) profile domain-containing protein</fullName>
    </recommendedName>
</protein>
<evidence type="ECO:0000256" key="3">
    <source>
        <dbReference type="ARBA" id="ARBA00022475"/>
    </source>
</evidence>
<dbReference type="Pfam" id="PF07690">
    <property type="entry name" value="MFS_1"/>
    <property type="match status" value="1"/>
</dbReference>
<comment type="caution">
    <text evidence="9">The sequence shown here is derived from an EMBL/GenBank/DDBJ whole genome shotgun (WGS) entry which is preliminary data.</text>
</comment>
<dbReference type="PANTHER" id="PTHR42718">
    <property type="entry name" value="MAJOR FACILITATOR SUPERFAMILY MULTIDRUG TRANSPORTER MFSC"/>
    <property type="match status" value="1"/>
</dbReference>
<sequence length="448" mass="49733">MQYRSKVACIFLLGFFIDCINIFMSAIAFPAMSTLFQLTQVEAAWISNSYILGLCLIIPMSIGLANLFNTRRVLLGSTAIFALSSFMVGSADSFNSLVIWRFIQGLSGGLIIPVGQALTFNLYQGNDRVKISTLIMMTALIAPALSPMLGGWVIDISSWRWVFYSHLPMILLLLLLIYIWLKPEQLGTLQRPDYCGILLISLALSSLLICLTLLGQSQSTLSIAFAVFSTVLFSGAYIYYAKRHTSPVVELKLLKNIKLKVSIWVYLAVPGVFTGVNILSIFLLHDVLHLTAAQTGSFMLLYAFMALVAMLLVRRYYQQFTAKKLFYAAVIIHSLGILSLAWVESTQSVVWVSVAYLAMGFGGGLAANTAQSTALLDFPEQLLPQASVIWNINRQISFSLGSAVLLMLFYLLQQKLPQLQLLQLYHLIFIIAALIGSLPIFILYQLKD</sequence>
<evidence type="ECO:0000256" key="5">
    <source>
        <dbReference type="ARBA" id="ARBA00022989"/>
    </source>
</evidence>
<evidence type="ECO:0000256" key="2">
    <source>
        <dbReference type="ARBA" id="ARBA00022448"/>
    </source>
</evidence>
<dbReference type="PATRIC" id="fig|421052.3.peg.3595"/>
<evidence type="ECO:0000256" key="1">
    <source>
        <dbReference type="ARBA" id="ARBA00004651"/>
    </source>
</evidence>
<evidence type="ECO:0000256" key="6">
    <source>
        <dbReference type="ARBA" id="ARBA00023136"/>
    </source>
</evidence>
<dbReference type="PANTHER" id="PTHR42718:SF46">
    <property type="entry name" value="BLR6921 PROTEIN"/>
    <property type="match status" value="1"/>
</dbReference>
<feature type="transmembrane region" description="Helical" evidence="7">
    <location>
        <begin position="296"/>
        <end position="313"/>
    </location>
</feature>
<accession>S3MNA5</accession>
<evidence type="ECO:0000313" key="9">
    <source>
        <dbReference type="EMBL" id="EPF69400.1"/>
    </source>
</evidence>
<keyword evidence="6 7" id="KW-0472">Membrane</keyword>
<dbReference type="GO" id="GO:0022857">
    <property type="term" value="F:transmembrane transporter activity"/>
    <property type="evidence" value="ECO:0007669"/>
    <property type="project" value="InterPro"/>
</dbReference>
<evidence type="ECO:0000259" key="8">
    <source>
        <dbReference type="PROSITE" id="PS50850"/>
    </source>
</evidence>
<dbReference type="RefSeq" id="WP_016658022.1">
    <property type="nucleotide sequence ID" value="NZ_KE340355.1"/>
</dbReference>
<feature type="transmembrane region" description="Helical" evidence="7">
    <location>
        <begin position="49"/>
        <end position="68"/>
    </location>
</feature>
<dbReference type="Gene3D" id="1.20.1720.10">
    <property type="entry name" value="Multidrug resistance protein D"/>
    <property type="match status" value="1"/>
</dbReference>
<feature type="transmembrane region" description="Helical" evidence="7">
    <location>
        <begin position="161"/>
        <end position="181"/>
    </location>
</feature>
<feature type="domain" description="Major facilitator superfamily (MFS) profile" evidence="8">
    <location>
        <begin position="7"/>
        <end position="448"/>
    </location>
</feature>
<name>S3MNA5_9GAMM</name>
<keyword evidence="3" id="KW-1003">Cell membrane</keyword>
<proteinExistence type="predicted"/>
<dbReference type="SUPFAM" id="SSF103473">
    <property type="entry name" value="MFS general substrate transporter"/>
    <property type="match status" value="1"/>
</dbReference>
<reference evidence="9 10" key="1">
    <citation type="submission" date="2013-06" db="EMBL/GenBank/DDBJ databases">
        <title>The Genome Sequence of Acinetobacter rudis CIP 110305.</title>
        <authorList>
            <consortium name="The Broad Institute Genome Sequencing Platform"/>
            <consortium name="The Broad Institute Genome Sequencing Center for Infectious Disease"/>
            <person name="Cerqueira G."/>
            <person name="Feldgarden M."/>
            <person name="Courvalin P."/>
            <person name="Perichon B."/>
            <person name="Grillot-Courvalin C."/>
            <person name="Clermont D."/>
            <person name="Rocha E."/>
            <person name="Yoon E.-J."/>
            <person name="Nemec A."/>
            <person name="Young S.K."/>
            <person name="Zeng Q."/>
            <person name="Gargeya S."/>
            <person name="Fitzgerald M."/>
            <person name="Abouelleil A."/>
            <person name="Alvarado L."/>
            <person name="Berlin A.M."/>
            <person name="Chapman S.B."/>
            <person name="Dewar J."/>
            <person name="Goldberg J."/>
            <person name="Griggs A."/>
            <person name="Gujja S."/>
            <person name="Hansen M."/>
            <person name="Howarth C."/>
            <person name="Imamovic A."/>
            <person name="Larimer J."/>
            <person name="McCowan C."/>
            <person name="Murphy C."/>
            <person name="Pearson M."/>
            <person name="Priest M."/>
            <person name="Roberts A."/>
            <person name="Saif S."/>
            <person name="Shea T."/>
            <person name="Sykes S."/>
            <person name="Wortman J."/>
            <person name="Nusbaum C."/>
            <person name="Birren B."/>
        </authorList>
    </citation>
    <scope>NUCLEOTIDE SEQUENCE [LARGE SCALE GENOMIC DNA]</scope>
    <source>
        <strain evidence="9 10">CIP 110305</strain>
    </source>
</reference>
<comment type="subcellular location">
    <subcellularLocation>
        <location evidence="1">Cell membrane</location>
        <topology evidence="1">Multi-pass membrane protein</topology>
    </subcellularLocation>
</comment>
<feature type="transmembrane region" description="Helical" evidence="7">
    <location>
        <begin position="73"/>
        <end position="91"/>
    </location>
</feature>
<keyword evidence="10" id="KW-1185">Reference proteome</keyword>
<feature type="transmembrane region" description="Helical" evidence="7">
    <location>
        <begin position="325"/>
        <end position="343"/>
    </location>
</feature>
<feature type="transmembrane region" description="Helical" evidence="7">
    <location>
        <begin position="261"/>
        <end position="284"/>
    </location>
</feature>
<dbReference type="OrthoDB" id="9812221at2"/>
<dbReference type="Proteomes" id="UP000014568">
    <property type="component" value="Unassembled WGS sequence"/>
</dbReference>
<evidence type="ECO:0000256" key="7">
    <source>
        <dbReference type="SAM" id="Phobius"/>
    </source>
</evidence>
<evidence type="ECO:0000313" key="10">
    <source>
        <dbReference type="Proteomes" id="UP000014568"/>
    </source>
</evidence>
<keyword evidence="2" id="KW-0813">Transport</keyword>
<feature type="transmembrane region" description="Helical" evidence="7">
    <location>
        <begin position="349"/>
        <end position="367"/>
    </location>
</feature>
<feature type="transmembrane region" description="Helical" evidence="7">
    <location>
        <begin position="97"/>
        <end position="119"/>
    </location>
</feature>
<dbReference type="GO" id="GO:0005886">
    <property type="term" value="C:plasma membrane"/>
    <property type="evidence" value="ECO:0007669"/>
    <property type="project" value="UniProtKB-SubCell"/>
</dbReference>
<dbReference type="InterPro" id="IPR036259">
    <property type="entry name" value="MFS_trans_sf"/>
</dbReference>
<feature type="transmembrane region" description="Helical" evidence="7">
    <location>
        <begin position="131"/>
        <end position="149"/>
    </location>
</feature>
<dbReference type="AlphaFoldDB" id="S3MNA5"/>
<keyword evidence="4 7" id="KW-0812">Transmembrane</keyword>
<dbReference type="InterPro" id="IPR020846">
    <property type="entry name" value="MFS_dom"/>
</dbReference>
<keyword evidence="5 7" id="KW-1133">Transmembrane helix</keyword>
<dbReference type="Gene3D" id="1.20.1250.20">
    <property type="entry name" value="MFS general substrate transporter like domains"/>
    <property type="match status" value="1"/>
</dbReference>
<dbReference type="PROSITE" id="PS50850">
    <property type="entry name" value="MFS"/>
    <property type="match status" value="1"/>
</dbReference>
<gene>
    <name evidence="9" type="ORF">F945_03671</name>
</gene>
<evidence type="ECO:0000256" key="4">
    <source>
        <dbReference type="ARBA" id="ARBA00022692"/>
    </source>
</evidence>
<dbReference type="eggNOG" id="COG2814">
    <property type="taxonomic scope" value="Bacteria"/>
</dbReference>
<dbReference type="InterPro" id="IPR011701">
    <property type="entry name" value="MFS"/>
</dbReference>
<organism evidence="9 10">
    <name type="scientific">Acinetobacter rudis CIP 110305</name>
    <dbReference type="NCBI Taxonomy" id="421052"/>
    <lineage>
        <taxon>Bacteria</taxon>
        <taxon>Pseudomonadati</taxon>
        <taxon>Pseudomonadota</taxon>
        <taxon>Gammaproteobacteria</taxon>
        <taxon>Moraxellales</taxon>
        <taxon>Moraxellaceae</taxon>
        <taxon>Acinetobacter</taxon>
    </lineage>
</organism>
<feature type="transmembrane region" description="Helical" evidence="7">
    <location>
        <begin position="220"/>
        <end position="240"/>
    </location>
</feature>
<dbReference type="HOGENOM" id="CLU_000960_28_0_6"/>
<dbReference type="EMBL" id="ATGI01000043">
    <property type="protein sequence ID" value="EPF69400.1"/>
    <property type="molecule type" value="Genomic_DNA"/>
</dbReference>
<feature type="transmembrane region" description="Helical" evidence="7">
    <location>
        <begin position="388"/>
        <end position="412"/>
    </location>
</feature>
<feature type="transmembrane region" description="Helical" evidence="7">
    <location>
        <begin position="7"/>
        <end position="29"/>
    </location>
</feature>